<reference evidence="4 5" key="1">
    <citation type="submission" date="2022-10" db="EMBL/GenBank/DDBJ databases">
        <title>Comparative genomics and taxonomic characterization of three novel marine species of genus Reichenbachiella exhibiting antioxidant and polysaccharide degradation activities.</title>
        <authorList>
            <person name="Muhammad N."/>
            <person name="Lee Y.-J."/>
            <person name="Ko J."/>
            <person name="Kim S.-G."/>
        </authorList>
    </citation>
    <scope>NUCLEOTIDE SEQUENCE [LARGE SCALE GENOMIC DNA]</scope>
    <source>
        <strain evidence="4 5">ABR2-5</strain>
    </source>
</reference>
<evidence type="ECO:0000256" key="2">
    <source>
        <dbReference type="ARBA" id="ARBA00022679"/>
    </source>
</evidence>
<sequence>MFDFLKHRSEDEELMDDFDCQGEVVDQTLRELHSINTYLGGTALSIHGIKKLIQRYPKESYSLVDLGCGGGDTLIHIDQWAKKNSKNLALSGVDANPHIIDYAKENTANRSMQFLAMDVFSEDFKKLRFDMAHASLFMHHFEERAFVKLLRQLYEQVELGIVINDLHRHPVSYYFTKWLLTAWSRSQMVKYDSVLSVARSFTRSELINYLHQAGITNYRLTWKWAFRWELIIWK</sequence>
<keyword evidence="5" id="KW-1185">Reference proteome</keyword>
<evidence type="ECO:0000256" key="1">
    <source>
        <dbReference type="ARBA" id="ARBA00022603"/>
    </source>
</evidence>
<evidence type="ECO:0000259" key="3">
    <source>
        <dbReference type="Pfam" id="PF13649"/>
    </source>
</evidence>
<evidence type="ECO:0000313" key="4">
    <source>
        <dbReference type="EMBL" id="MCV9388512.1"/>
    </source>
</evidence>
<accession>A0ABT3CXU8</accession>
<proteinExistence type="predicted"/>
<dbReference type="InterPro" id="IPR029063">
    <property type="entry name" value="SAM-dependent_MTases_sf"/>
</dbReference>
<dbReference type="SUPFAM" id="SSF53335">
    <property type="entry name" value="S-adenosyl-L-methionine-dependent methyltransferases"/>
    <property type="match status" value="1"/>
</dbReference>
<dbReference type="PANTHER" id="PTHR43861">
    <property type="entry name" value="TRANS-ACONITATE 2-METHYLTRANSFERASE-RELATED"/>
    <property type="match status" value="1"/>
</dbReference>
<dbReference type="Gene3D" id="3.40.50.150">
    <property type="entry name" value="Vaccinia Virus protein VP39"/>
    <property type="match status" value="1"/>
</dbReference>
<feature type="domain" description="Methyltransferase" evidence="3">
    <location>
        <begin position="64"/>
        <end position="155"/>
    </location>
</feature>
<keyword evidence="2" id="KW-0808">Transferase</keyword>
<dbReference type="GO" id="GO:0032259">
    <property type="term" value="P:methylation"/>
    <property type="evidence" value="ECO:0007669"/>
    <property type="project" value="UniProtKB-KW"/>
</dbReference>
<gene>
    <name evidence="4" type="ORF">N7U62_17640</name>
</gene>
<dbReference type="RefSeq" id="WP_264139382.1">
    <property type="nucleotide sequence ID" value="NZ_JAOYOD010000001.1"/>
</dbReference>
<name>A0ABT3CXU8_9BACT</name>
<dbReference type="PANTHER" id="PTHR43861:SF1">
    <property type="entry name" value="TRANS-ACONITATE 2-METHYLTRANSFERASE"/>
    <property type="match status" value="1"/>
</dbReference>
<dbReference type="EMBL" id="JAOYOD010000001">
    <property type="protein sequence ID" value="MCV9388512.1"/>
    <property type="molecule type" value="Genomic_DNA"/>
</dbReference>
<dbReference type="InterPro" id="IPR041698">
    <property type="entry name" value="Methyltransf_25"/>
</dbReference>
<organism evidence="4 5">
    <name type="scientific">Reichenbachiella ulvae</name>
    <dbReference type="NCBI Taxonomy" id="2980104"/>
    <lineage>
        <taxon>Bacteria</taxon>
        <taxon>Pseudomonadati</taxon>
        <taxon>Bacteroidota</taxon>
        <taxon>Cytophagia</taxon>
        <taxon>Cytophagales</taxon>
        <taxon>Reichenbachiellaceae</taxon>
        <taxon>Reichenbachiella</taxon>
    </lineage>
</organism>
<evidence type="ECO:0000313" key="5">
    <source>
        <dbReference type="Proteomes" id="UP001300692"/>
    </source>
</evidence>
<protein>
    <submittedName>
        <fullName evidence="4">Methyltransferase domain-containing protein</fullName>
    </submittedName>
</protein>
<dbReference type="GO" id="GO:0008168">
    <property type="term" value="F:methyltransferase activity"/>
    <property type="evidence" value="ECO:0007669"/>
    <property type="project" value="UniProtKB-KW"/>
</dbReference>
<keyword evidence="1 4" id="KW-0489">Methyltransferase</keyword>
<dbReference type="Proteomes" id="UP001300692">
    <property type="component" value="Unassembled WGS sequence"/>
</dbReference>
<comment type="caution">
    <text evidence="4">The sequence shown here is derived from an EMBL/GenBank/DDBJ whole genome shotgun (WGS) entry which is preliminary data.</text>
</comment>
<dbReference type="CDD" id="cd02440">
    <property type="entry name" value="AdoMet_MTases"/>
    <property type="match status" value="1"/>
</dbReference>
<dbReference type="Pfam" id="PF13649">
    <property type="entry name" value="Methyltransf_25"/>
    <property type="match status" value="1"/>
</dbReference>